<gene>
    <name evidence="8" type="ORF">AB1Y20_020903</name>
</gene>
<evidence type="ECO:0000256" key="2">
    <source>
        <dbReference type="ARBA" id="ARBA00022603"/>
    </source>
</evidence>
<dbReference type="EMBL" id="JBGBPQ010000007">
    <property type="protein sequence ID" value="KAL1521231.1"/>
    <property type="molecule type" value="Genomic_DNA"/>
</dbReference>
<evidence type="ECO:0000313" key="9">
    <source>
        <dbReference type="Proteomes" id="UP001515480"/>
    </source>
</evidence>
<feature type="region of interest" description="Disordered" evidence="6">
    <location>
        <begin position="1"/>
        <end position="158"/>
    </location>
</feature>
<dbReference type="CDD" id="cd18089">
    <property type="entry name" value="SPOUT_Trm10-like"/>
    <property type="match status" value="1"/>
</dbReference>
<dbReference type="PANTHER" id="PTHR13563">
    <property type="entry name" value="TRNA (GUANINE-9-) METHYLTRANSFERASE"/>
    <property type="match status" value="1"/>
</dbReference>
<keyword evidence="4" id="KW-0949">S-adenosyl-L-methionine</keyword>
<protein>
    <recommendedName>
        <fullName evidence="1">tRNA (guanine(9)-N(1))-methyltransferase</fullName>
        <ecNumber evidence="1">2.1.1.221</ecNumber>
    </recommendedName>
</protein>
<evidence type="ECO:0000259" key="7">
    <source>
        <dbReference type="PROSITE" id="PS51675"/>
    </source>
</evidence>
<accession>A0AB34JIK3</accession>
<dbReference type="GO" id="GO:0000049">
    <property type="term" value="F:tRNA binding"/>
    <property type="evidence" value="ECO:0007669"/>
    <property type="project" value="TreeGrafter"/>
</dbReference>
<feature type="compositionally biased region" description="Basic and acidic residues" evidence="6">
    <location>
        <begin position="146"/>
        <end position="158"/>
    </location>
</feature>
<evidence type="ECO:0000256" key="1">
    <source>
        <dbReference type="ARBA" id="ARBA00012797"/>
    </source>
</evidence>
<dbReference type="InterPro" id="IPR028564">
    <property type="entry name" value="MT_TRM10-typ"/>
</dbReference>
<evidence type="ECO:0000313" key="8">
    <source>
        <dbReference type="EMBL" id="KAL1521231.1"/>
    </source>
</evidence>
<dbReference type="PROSITE" id="PS51675">
    <property type="entry name" value="SAM_MT_TRM10"/>
    <property type="match status" value="1"/>
</dbReference>
<dbReference type="EC" id="2.1.1.221" evidence="1"/>
<sequence>MVSSPPPPAFAEASPPLASPLPSELPLPLGLPGTSPPSAPTPLPLSASSAAAASSGEGEGVSAPPASPPAEEGEAACAPPASPPAEEGEAACAPSASSPSEEGEASCAPSPRAASLAPPPLSKRAAKRAARHASYEERRPQRKAAKREAKKAAAAASREERRRAWEALSAEEQAARRLQAREAREGRGESAARRGAACGGVVIDCDFDALMSEREVSSLVQQLMYAYGANRRADAPVDLHLTSVSGRVAAGLAKINGFDSWRHKTPPLTPHEASYLQVFAPAELVYLSSEAEETLTALEPSAVYVIGGLVDHNRHRGLTHARATAAGVRTARLPIDEHLVMSQRRVLAVNHVFEILLLCANGTSWRDALMTAVPQRRGATVQPEETADGVSTSLA</sequence>
<dbReference type="PANTHER" id="PTHR13563:SF13">
    <property type="entry name" value="TRNA METHYLTRANSFERASE 10 HOMOLOG A"/>
    <property type="match status" value="1"/>
</dbReference>
<keyword evidence="9" id="KW-1185">Reference proteome</keyword>
<evidence type="ECO:0000256" key="3">
    <source>
        <dbReference type="ARBA" id="ARBA00022679"/>
    </source>
</evidence>
<feature type="compositionally biased region" description="Low complexity" evidence="6">
    <location>
        <begin position="90"/>
        <end position="116"/>
    </location>
</feature>
<dbReference type="GO" id="GO:0005634">
    <property type="term" value="C:nucleus"/>
    <property type="evidence" value="ECO:0007669"/>
    <property type="project" value="TreeGrafter"/>
</dbReference>
<comment type="catalytic activity">
    <reaction evidence="5">
        <text>guanosine(9) in tRNA + S-adenosyl-L-methionine = N(1)-methylguanosine(9) in tRNA + S-adenosyl-L-homocysteine + H(+)</text>
        <dbReference type="Rhea" id="RHEA:43156"/>
        <dbReference type="Rhea" id="RHEA-COMP:10367"/>
        <dbReference type="Rhea" id="RHEA-COMP:10368"/>
        <dbReference type="ChEBI" id="CHEBI:15378"/>
        <dbReference type="ChEBI" id="CHEBI:57856"/>
        <dbReference type="ChEBI" id="CHEBI:59789"/>
        <dbReference type="ChEBI" id="CHEBI:73542"/>
        <dbReference type="ChEBI" id="CHEBI:74269"/>
        <dbReference type="EC" id="2.1.1.221"/>
    </reaction>
</comment>
<evidence type="ECO:0000256" key="4">
    <source>
        <dbReference type="ARBA" id="ARBA00022691"/>
    </source>
</evidence>
<keyword evidence="3" id="KW-0808">Transferase</keyword>
<comment type="caution">
    <text evidence="8">The sequence shown here is derived from an EMBL/GenBank/DDBJ whole genome shotgun (WGS) entry which is preliminary data.</text>
</comment>
<evidence type="ECO:0000256" key="6">
    <source>
        <dbReference type="SAM" id="MobiDB-lite"/>
    </source>
</evidence>
<dbReference type="AlphaFoldDB" id="A0AB34JIK3"/>
<dbReference type="Proteomes" id="UP001515480">
    <property type="component" value="Unassembled WGS sequence"/>
</dbReference>
<keyword evidence="2" id="KW-0489">Methyltransferase</keyword>
<dbReference type="InterPro" id="IPR038459">
    <property type="entry name" value="MT_TRM10-typ_sf"/>
</dbReference>
<evidence type="ECO:0000256" key="5">
    <source>
        <dbReference type="ARBA" id="ARBA00048434"/>
    </source>
</evidence>
<proteinExistence type="predicted"/>
<name>A0AB34JIK3_PRYPA</name>
<reference evidence="8 9" key="1">
    <citation type="journal article" date="2024" name="Science">
        <title>Giant polyketide synthase enzymes in the biosynthesis of giant marine polyether toxins.</title>
        <authorList>
            <person name="Fallon T.R."/>
            <person name="Shende V.V."/>
            <person name="Wierzbicki I.H."/>
            <person name="Pendleton A.L."/>
            <person name="Watervoot N.F."/>
            <person name="Auber R.P."/>
            <person name="Gonzalez D.J."/>
            <person name="Wisecaver J.H."/>
            <person name="Moore B.S."/>
        </authorList>
    </citation>
    <scope>NUCLEOTIDE SEQUENCE [LARGE SCALE GENOMIC DNA]</scope>
    <source>
        <strain evidence="8 9">12B1</strain>
    </source>
</reference>
<dbReference type="Gene3D" id="3.40.1280.30">
    <property type="match status" value="1"/>
</dbReference>
<feature type="compositionally biased region" description="Low complexity" evidence="6">
    <location>
        <begin position="44"/>
        <end position="64"/>
    </location>
</feature>
<organism evidence="8 9">
    <name type="scientific">Prymnesium parvum</name>
    <name type="common">Toxic golden alga</name>
    <dbReference type="NCBI Taxonomy" id="97485"/>
    <lineage>
        <taxon>Eukaryota</taxon>
        <taxon>Haptista</taxon>
        <taxon>Haptophyta</taxon>
        <taxon>Prymnesiophyceae</taxon>
        <taxon>Prymnesiales</taxon>
        <taxon>Prymnesiaceae</taxon>
        <taxon>Prymnesium</taxon>
    </lineage>
</organism>
<feature type="compositionally biased region" description="Pro residues" evidence="6">
    <location>
        <begin position="34"/>
        <end position="43"/>
    </location>
</feature>
<dbReference type="InterPro" id="IPR007356">
    <property type="entry name" value="tRNA_m1G_MeTrfase_euk"/>
</dbReference>
<feature type="domain" description="SAM-dependent MTase TRM10-type" evidence="7">
    <location>
        <begin position="184"/>
        <end position="380"/>
    </location>
</feature>
<dbReference type="GO" id="GO:0002939">
    <property type="term" value="P:tRNA N1-guanine methylation"/>
    <property type="evidence" value="ECO:0007669"/>
    <property type="project" value="TreeGrafter"/>
</dbReference>
<dbReference type="GO" id="GO:0052905">
    <property type="term" value="F:tRNA (guanosine(9)-N1)-methyltransferase activity"/>
    <property type="evidence" value="ECO:0007669"/>
    <property type="project" value="UniProtKB-EC"/>
</dbReference>